<reference evidence="1 2" key="1">
    <citation type="submission" date="2018-05" db="EMBL/GenBank/DDBJ databases">
        <title>Complete Genome Sequences of Extremely Thermoacidophilic, Metal-Mobilizing Type-Strain Members of the Archaeal Family Sulfolobaceae: Acidianus brierleyi DSM-1651T, Acidianus sulfidivorans DSM-18786T, Metallosphaera hakonensis DSM-7519T, and Metallosphaera prunae DSM-10039T.</title>
        <authorList>
            <person name="Counts J.A."/>
            <person name="Kelly R.M."/>
        </authorList>
    </citation>
    <scope>NUCLEOTIDE SEQUENCE [LARGE SCALE GENOMIC DNA]</scope>
    <source>
        <strain evidence="1 2">HO1-1</strain>
    </source>
</reference>
<dbReference type="OrthoDB" id="38965at2157"/>
<dbReference type="STRING" id="1293036.GCA_001315825_01447"/>
<evidence type="ECO:0000313" key="2">
    <source>
        <dbReference type="Proteomes" id="UP000247586"/>
    </source>
</evidence>
<evidence type="ECO:0000313" key="1">
    <source>
        <dbReference type="EMBL" id="AWR98755.1"/>
    </source>
</evidence>
<protein>
    <submittedName>
        <fullName evidence="1">Uncharacterized protein</fullName>
    </submittedName>
</protein>
<dbReference type="EMBL" id="CP029287">
    <property type="protein sequence ID" value="AWR98755.1"/>
    <property type="molecule type" value="Genomic_DNA"/>
</dbReference>
<accession>A0A2U9IRX6</accession>
<reference evidence="2" key="2">
    <citation type="submission" date="2020-03" db="EMBL/GenBank/DDBJ databases">
        <title>Complete Genome Sequences of Extremely Thermoacidophilic, Metal-Mobilizing Type-Strain Members of the Archaeal Family Sulfolobaceae: Acidianus brierleyi DSM-1651T, Acidianus sulfidivorans DSM-18786T, Metallosphaera hakonensis DSM-7519T, and Metallosphaera prunae DSM-10039T.</title>
        <authorList>
            <person name="Counts J.A."/>
            <person name="Kelly R.M."/>
        </authorList>
    </citation>
    <scope>NUCLEOTIDE SEQUENCE [LARGE SCALE GENOMIC DNA]</scope>
    <source>
        <strain evidence="2">HO1-1</strain>
    </source>
</reference>
<proteinExistence type="predicted"/>
<dbReference type="AlphaFoldDB" id="A0A2U9IRX6"/>
<dbReference type="GeneID" id="36834192"/>
<reference evidence="2" key="3">
    <citation type="submission" date="2020-03" db="EMBL/GenBank/DDBJ databases">
        <title>Sequencing and Assembly of Multiple Reported Metal-Biooxidizing Members of the Extremely Thermoacidophilic Archaeal Family Sulfolobaceae.</title>
        <authorList>
            <person name="Counts J.A."/>
            <person name="Kelly R.M."/>
        </authorList>
    </citation>
    <scope>NUCLEOTIDE SEQUENCE [LARGE SCALE GENOMIC DNA]</scope>
    <source>
        <strain evidence="2">HO1-1</strain>
    </source>
</reference>
<dbReference type="Proteomes" id="UP000247586">
    <property type="component" value="Chromosome"/>
</dbReference>
<sequence>MSQWIKEMSFKLLASPGNLILQCNCRGKILEIQKISEKFNVRFTSSERRVSYENERLFDFHGLSVLKGEEAAARIKEEIAEFIPNVVEDLSSLSNVSGIPVKIAITSVEDVARLYLDERRYLDFSTVQVEYDLGREFLKDRPGFQSERRFKLTLLFEKSGLRTVHWLESGRGEIYSTLDLVSWDSNISDFTKILGTFKPASESFQEIKNYMSAFVSP</sequence>
<dbReference type="KEGG" id="mhk:DFR87_02580"/>
<name>A0A2U9IRX6_9CREN</name>
<dbReference type="RefSeq" id="WP_054836609.1">
    <property type="nucleotide sequence ID" value="NZ_BBBA01000007.1"/>
</dbReference>
<gene>
    <name evidence="1" type="ORF">DFR87_02580</name>
</gene>
<keyword evidence="2" id="KW-1185">Reference proteome</keyword>
<organism evidence="1 2">
    <name type="scientific">Metallosphaera hakonensis JCM 8857 = DSM 7519</name>
    <dbReference type="NCBI Taxonomy" id="1293036"/>
    <lineage>
        <taxon>Archaea</taxon>
        <taxon>Thermoproteota</taxon>
        <taxon>Thermoprotei</taxon>
        <taxon>Sulfolobales</taxon>
        <taxon>Sulfolobaceae</taxon>
        <taxon>Metallosphaera</taxon>
    </lineage>
</organism>